<evidence type="ECO:0000313" key="9">
    <source>
        <dbReference type="EMBL" id="TYG47816.1"/>
    </source>
</evidence>
<dbReference type="GO" id="GO:0006952">
    <property type="term" value="P:defense response"/>
    <property type="evidence" value="ECO:0007669"/>
    <property type="project" value="UniProtKB-KW"/>
</dbReference>
<comment type="catalytic activity">
    <reaction evidence="7">
        <text>NAD(+) + H2O = ADP-D-ribose + nicotinamide + H(+)</text>
        <dbReference type="Rhea" id="RHEA:16301"/>
        <dbReference type="ChEBI" id="CHEBI:15377"/>
        <dbReference type="ChEBI" id="CHEBI:15378"/>
        <dbReference type="ChEBI" id="CHEBI:17154"/>
        <dbReference type="ChEBI" id="CHEBI:57540"/>
        <dbReference type="ChEBI" id="CHEBI:57967"/>
        <dbReference type="EC" id="3.2.2.6"/>
    </reaction>
    <physiologicalReaction direction="left-to-right" evidence="7">
        <dbReference type="Rhea" id="RHEA:16302"/>
    </physiologicalReaction>
</comment>
<sequence>MLSLPSTSSSISRKKYDVFLSFRGEDTRNNFTDHLYDALSRSGIVTFRDDPKLEAGEEIAPELFKAIHQSWCSVIVFSQTYAFSSWCLEELAEIVKQHNNDGHKVFPIFYHVGPSDLRKQKEKVEEAFARHKERYKEDSEKIQRWRNALIQVAAIKGWHLNNRHESEFIKDIVKKISAKLCQTYPATHSDLVGISKRLEDLYLKINIGEDDVRVIGICGMGGIGKTTLARAAYTQMSSHFEGKSFIADIREVSDKCGLVSLQKQLLSQIFHGECFNFFDVHEGSDIISHRLSHKKVLVVLDNVDNIQHLKCLVGRHDWFGLGSRIVVTTREEHLLRSWPVDDMYEPTTLNPKDALQLFSLKAFHSDTVQKDDFIELSKHVVNYAGGLPLALEVLGSFLCGRDATQWRSAIERLKRDSNKEIFDKLRISFDGLEEREKNIFLDIACFFNGENKDFVIKVLDGCEFFPDIGIDVLVKKSLVKVDKHNKNLKMHDLLQEMGRTIVREKCIDEPGKRCRLWEERDVHHVLTKNTATELVEGIIIDIKRESNKMLNLSVDSFLKMKKLRLLKVLCLSNCDDLKYLSNELRLLDWTGYPLRYLPSSFQPNNLVVLLLPYSHIQQLWKGNRHLFNMKIMNLRGSQNLIKTPDFTTASNLEVLILEGCTKLVDVHPSIRMLKSLKLLNLRDCKSLTTLPTKIGMESLETLILSGCSSLVRFPEIDGKMERLKTLNLSGCYRVENLSENLQQAKFLEELDLSETAITEPPSFIFQFKNLKVLSFNGRKGPSYKLLPNLPSLFKVIQGRRTNPMARMLPLLSCLSSLRELKLKDCNLCEGDIPRDLSSLSCLEELDLSGNNFISIPASLTRLSKLEELRLSNCNMCTLGEADIHGLSSLKRLFLDGNNFITVPSALTQLSKLKLLALSNCMKLNSLPELPTSIEDGWLDSCSSLEVVASPSKVCNLVCCGDISAINCFKLAEKINVLTLLKEHIKAFPKSRKFFDDGFFDIMMPGSEIPEWFSQQKSDSSIKIPLRKDSEWIGVACCCIFVNNDASRNKESISCNGSRVFRGRNCRPIDWRNRWVGRYFRKPIMKDHLFLRYFPRDKYGDCETNNLWTTDCLDQICDEPELSFSTFFGPNYRCVKVKKCGVRIVYEKDLEEMKELQCDTTQSSPNFEHIHQHSAHNHGSVGSTSHIKRKRNIYEEMEEEEPQPKLMQNFFNFVMDQSRKKH</sequence>
<dbReference type="SUPFAM" id="SSF46785">
    <property type="entry name" value="Winged helix' DNA-binding domain"/>
    <property type="match status" value="1"/>
</dbReference>
<dbReference type="Pfam" id="PF00560">
    <property type="entry name" value="LRR_1"/>
    <property type="match status" value="1"/>
</dbReference>
<dbReference type="PROSITE" id="PS51450">
    <property type="entry name" value="LRR"/>
    <property type="match status" value="1"/>
</dbReference>
<dbReference type="AlphaFoldDB" id="A0A5D2AWH1"/>
<dbReference type="PANTHER" id="PTHR11017:SF559">
    <property type="entry name" value="DISEASE RESISTANCE PROTEIN CHL1"/>
    <property type="match status" value="1"/>
</dbReference>
<dbReference type="EMBL" id="CM017711">
    <property type="protein sequence ID" value="TYG47816.1"/>
    <property type="molecule type" value="Genomic_DNA"/>
</dbReference>
<dbReference type="Proteomes" id="UP000323506">
    <property type="component" value="Chromosome D11"/>
</dbReference>
<dbReference type="SUPFAM" id="SSF52058">
    <property type="entry name" value="L domain-like"/>
    <property type="match status" value="2"/>
</dbReference>
<reference evidence="9 10" key="1">
    <citation type="submission" date="2019-06" db="EMBL/GenBank/DDBJ databases">
        <title>WGS assembly of Gossypium darwinii.</title>
        <authorList>
            <person name="Chen Z.J."/>
            <person name="Sreedasyam A."/>
            <person name="Ando A."/>
            <person name="Song Q."/>
            <person name="De L."/>
            <person name="Hulse-Kemp A."/>
            <person name="Ding M."/>
            <person name="Ye W."/>
            <person name="Kirkbride R."/>
            <person name="Jenkins J."/>
            <person name="Plott C."/>
            <person name="Lovell J."/>
            <person name="Lin Y.-M."/>
            <person name="Vaughn R."/>
            <person name="Liu B."/>
            <person name="Li W."/>
            <person name="Simpson S."/>
            <person name="Scheffler B."/>
            <person name="Saski C."/>
            <person name="Grover C."/>
            <person name="Hu G."/>
            <person name="Conover J."/>
            <person name="Carlson J."/>
            <person name="Shu S."/>
            <person name="Boston L."/>
            <person name="Williams M."/>
            <person name="Peterson D."/>
            <person name="Mcgee K."/>
            <person name="Jones D."/>
            <person name="Wendel J."/>
            <person name="Stelly D."/>
            <person name="Grimwood J."/>
            <person name="Schmutz J."/>
        </authorList>
    </citation>
    <scope>NUCLEOTIDE SEQUENCE [LARGE SCALE GENOMIC DNA]</scope>
    <source>
        <strain evidence="9">1808015.09</strain>
    </source>
</reference>
<keyword evidence="10" id="KW-1185">Reference proteome</keyword>
<evidence type="ECO:0000256" key="5">
    <source>
        <dbReference type="ARBA" id="ARBA00022821"/>
    </source>
</evidence>
<dbReference type="InterPro" id="IPR042197">
    <property type="entry name" value="Apaf_helical"/>
</dbReference>
<keyword evidence="2" id="KW-0433">Leucine-rich repeat</keyword>
<dbReference type="PRINTS" id="PR00364">
    <property type="entry name" value="DISEASERSIST"/>
</dbReference>
<dbReference type="Gene3D" id="3.40.50.10140">
    <property type="entry name" value="Toll/interleukin-1 receptor homology (TIR) domain"/>
    <property type="match status" value="1"/>
</dbReference>
<dbReference type="Gene3D" id="3.80.10.10">
    <property type="entry name" value="Ribonuclease Inhibitor"/>
    <property type="match status" value="2"/>
</dbReference>
<dbReference type="EC" id="3.2.2.6" evidence="1"/>
<keyword evidence="4" id="KW-0378">Hydrolase</keyword>
<name>A0A5D2AWH1_GOSDA</name>
<feature type="domain" description="TIR" evidence="8">
    <location>
        <begin position="14"/>
        <end position="180"/>
    </location>
</feature>
<keyword evidence="5" id="KW-0611">Plant defense</keyword>
<dbReference type="Pfam" id="PF20160">
    <property type="entry name" value="C-JID"/>
    <property type="match status" value="1"/>
</dbReference>
<dbReference type="InterPro" id="IPR036390">
    <property type="entry name" value="WH_DNA-bd_sf"/>
</dbReference>
<dbReference type="SMART" id="SM00369">
    <property type="entry name" value="LRR_TYP"/>
    <property type="match status" value="2"/>
</dbReference>
<proteinExistence type="predicted"/>
<evidence type="ECO:0000256" key="1">
    <source>
        <dbReference type="ARBA" id="ARBA00011982"/>
    </source>
</evidence>
<dbReference type="InterPro" id="IPR045344">
    <property type="entry name" value="C-JID"/>
</dbReference>
<evidence type="ECO:0000256" key="2">
    <source>
        <dbReference type="ARBA" id="ARBA00022614"/>
    </source>
</evidence>
<dbReference type="InterPro" id="IPR044974">
    <property type="entry name" value="Disease_R_plants"/>
</dbReference>
<dbReference type="Gene3D" id="1.10.8.430">
    <property type="entry name" value="Helical domain of apoptotic protease-activating factors"/>
    <property type="match status" value="1"/>
</dbReference>
<protein>
    <recommendedName>
        <fullName evidence="1">ADP-ribosyl cyclase/cyclic ADP-ribose hydrolase</fullName>
        <ecNumber evidence="1">3.2.2.6</ecNumber>
    </recommendedName>
</protein>
<keyword evidence="3" id="KW-0677">Repeat</keyword>
<dbReference type="GO" id="GO:0061809">
    <property type="term" value="F:NAD+ nucleosidase activity, cyclic ADP-ribose generating"/>
    <property type="evidence" value="ECO:0007669"/>
    <property type="project" value="UniProtKB-EC"/>
</dbReference>
<dbReference type="Pfam" id="PF00931">
    <property type="entry name" value="NB-ARC"/>
    <property type="match status" value="1"/>
</dbReference>
<dbReference type="InterPro" id="IPR035897">
    <property type="entry name" value="Toll_tir_struct_dom_sf"/>
</dbReference>
<evidence type="ECO:0000259" key="8">
    <source>
        <dbReference type="PROSITE" id="PS50104"/>
    </source>
</evidence>
<evidence type="ECO:0000256" key="3">
    <source>
        <dbReference type="ARBA" id="ARBA00022737"/>
    </source>
</evidence>
<dbReference type="PANTHER" id="PTHR11017">
    <property type="entry name" value="LEUCINE-RICH REPEAT-CONTAINING PROTEIN"/>
    <property type="match status" value="1"/>
</dbReference>
<evidence type="ECO:0000256" key="4">
    <source>
        <dbReference type="ARBA" id="ARBA00022801"/>
    </source>
</evidence>
<dbReference type="InterPro" id="IPR027417">
    <property type="entry name" value="P-loop_NTPase"/>
</dbReference>
<dbReference type="PROSITE" id="PS50104">
    <property type="entry name" value="TIR"/>
    <property type="match status" value="1"/>
</dbReference>
<dbReference type="SUPFAM" id="SSF52200">
    <property type="entry name" value="Toll/Interleukin receptor TIR domain"/>
    <property type="match status" value="1"/>
</dbReference>
<dbReference type="InterPro" id="IPR032675">
    <property type="entry name" value="LRR_dom_sf"/>
</dbReference>
<organism evidence="9 10">
    <name type="scientific">Gossypium darwinii</name>
    <name type="common">Darwin's cotton</name>
    <name type="synonym">Gossypium barbadense var. darwinii</name>
    <dbReference type="NCBI Taxonomy" id="34276"/>
    <lineage>
        <taxon>Eukaryota</taxon>
        <taxon>Viridiplantae</taxon>
        <taxon>Streptophyta</taxon>
        <taxon>Embryophyta</taxon>
        <taxon>Tracheophyta</taxon>
        <taxon>Spermatophyta</taxon>
        <taxon>Magnoliopsida</taxon>
        <taxon>eudicotyledons</taxon>
        <taxon>Gunneridae</taxon>
        <taxon>Pentapetalae</taxon>
        <taxon>rosids</taxon>
        <taxon>malvids</taxon>
        <taxon>Malvales</taxon>
        <taxon>Malvaceae</taxon>
        <taxon>Malvoideae</taxon>
        <taxon>Gossypium</taxon>
    </lineage>
</organism>
<dbReference type="InterPro" id="IPR000157">
    <property type="entry name" value="TIR_dom"/>
</dbReference>
<dbReference type="InterPro" id="IPR002182">
    <property type="entry name" value="NB-ARC"/>
</dbReference>
<evidence type="ECO:0000313" key="10">
    <source>
        <dbReference type="Proteomes" id="UP000323506"/>
    </source>
</evidence>
<dbReference type="Pfam" id="PF01582">
    <property type="entry name" value="TIR"/>
    <property type="match status" value="1"/>
</dbReference>
<gene>
    <name evidence="9" type="ORF">ES288_D11G372200v1</name>
</gene>
<evidence type="ECO:0000256" key="6">
    <source>
        <dbReference type="ARBA" id="ARBA00023027"/>
    </source>
</evidence>
<dbReference type="Gene3D" id="3.40.50.300">
    <property type="entry name" value="P-loop containing nucleotide triphosphate hydrolases"/>
    <property type="match status" value="1"/>
</dbReference>
<dbReference type="FunFam" id="3.40.50.10140:FF:000007">
    <property type="entry name" value="Disease resistance protein (TIR-NBS-LRR class)"/>
    <property type="match status" value="1"/>
</dbReference>
<dbReference type="Pfam" id="PF23282">
    <property type="entry name" value="WHD_ROQ1"/>
    <property type="match status" value="1"/>
</dbReference>
<evidence type="ECO:0000256" key="7">
    <source>
        <dbReference type="ARBA" id="ARBA00047304"/>
    </source>
</evidence>
<dbReference type="SMART" id="SM00255">
    <property type="entry name" value="TIR"/>
    <property type="match status" value="1"/>
</dbReference>
<dbReference type="GO" id="GO:0043531">
    <property type="term" value="F:ADP binding"/>
    <property type="evidence" value="ECO:0007669"/>
    <property type="project" value="InterPro"/>
</dbReference>
<accession>A0A5D2AWH1</accession>
<dbReference type="InterPro" id="IPR003591">
    <property type="entry name" value="Leu-rich_rpt_typical-subtyp"/>
</dbReference>
<dbReference type="InterPro" id="IPR058192">
    <property type="entry name" value="WHD_ROQ1-like"/>
</dbReference>
<dbReference type="GO" id="GO:0007165">
    <property type="term" value="P:signal transduction"/>
    <property type="evidence" value="ECO:0007669"/>
    <property type="project" value="InterPro"/>
</dbReference>
<keyword evidence="6" id="KW-0520">NAD</keyword>
<dbReference type="InterPro" id="IPR001611">
    <property type="entry name" value="Leu-rich_rpt"/>
</dbReference>
<dbReference type="SUPFAM" id="SSF52540">
    <property type="entry name" value="P-loop containing nucleoside triphosphate hydrolases"/>
    <property type="match status" value="1"/>
</dbReference>